<protein>
    <recommendedName>
        <fullName evidence="3">Helix-turn-helix protein</fullName>
    </recommendedName>
</protein>
<proteinExistence type="predicted"/>
<sequence>MDYPVMSGWQVAHRWKISTKTLRRWRASGEGLRWHKLFNLVRYHKADVLEFERRGA</sequence>
<organism evidence="1 2">
    <name type="scientific">Tibeticola sediminis</name>
    <dbReference type="NCBI Taxonomy" id="1917811"/>
    <lineage>
        <taxon>Bacteria</taxon>
        <taxon>Pseudomonadati</taxon>
        <taxon>Pseudomonadota</taxon>
        <taxon>Betaproteobacteria</taxon>
        <taxon>Burkholderiales</taxon>
        <taxon>Comamonadaceae</taxon>
        <taxon>Tibeticola</taxon>
    </lineage>
</organism>
<comment type="caution">
    <text evidence="1">The sequence shown here is derived from an EMBL/GenBank/DDBJ whole genome shotgun (WGS) entry which is preliminary data.</text>
</comment>
<reference evidence="1 2" key="1">
    <citation type="submission" date="2018-11" db="EMBL/GenBank/DDBJ databases">
        <title>Genomic Encyclopedia of Type Strains, Phase IV (KMG-IV): sequencing the most valuable type-strain genomes for metagenomic binning, comparative biology and taxonomic classification.</title>
        <authorList>
            <person name="Goeker M."/>
        </authorList>
    </citation>
    <scope>NUCLEOTIDE SEQUENCE [LARGE SCALE GENOMIC DNA]</scope>
    <source>
        <strain evidence="1 2">DSM 101684</strain>
    </source>
</reference>
<dbReference type="EMBL" id="RKQL01000001">
    <property type="protein sequence ID" value="RPE73222.1"/>
    <property type="molecule type" value="Genomic_DNA"/>
</dbReference>
<keyword evidence="2" id="KW-1185">Reference proteome</keyword>
<evidence type="ECO:0008006" key="3">
    <source>
        <dbReference type="Google" id="ProtNLM"/>
    </source>
</evidence>
<evidence type="ECO:0000313" key="1">
    <source>
        <dbReference type="EMBL" id="RPE73222.1"/>
    </source>
</evidence>
<dbReference type="RefSeq" id="WP_124220928.1">
    <property type="nucleotide sequence ID" value="NZ_RKQL01000001.1"/>
</dbReference>
<dbReference type="InterPro" id="IPR009061">
    <property type="entry name" value="DNA-bd_dom_put_sf"/>
</dbReference>
<dbReference type="Proteomes" id="UP000272193">
    <property type="component" value="Unassembled WGS sequence"/>
</dbReference>
<dbReference type="OrthoDB" id="123463at2"/>
<name>A0A3N4URA7_9BURK</name>
<accession>A0A3N4URA7</accession>
<gene>
    <name evidence="1" type="ORF">EDC62_0933</name>
</gene>
<evidence type="ECO:0000313" key="2">
    <source>
        <dbReference type="Proteomes" id="UP000272193"/>
    </source>
</evidence>
<dbReference type="SUPFAM" id="SSF46955">
    <property type="entry name" value="Putative DNA-binding domain"/>
    <property type="match status" value="1"/>
</dbReference>
<dbReference type="AlphaFoldDB" id="A0A3N4URA7"/>